<dbReference type="Pfam" id="PF01569">
    <property type="entry name" value="PAP2"/>
    <property type="match status" value="1"/>
</dbReference>
<reference evidence="3 4" key="1">
    <citation type="submission" date="2019-04" db="EMBL/GenBank/DDBJ databases">
        <title>Niastella caeni sp. nov., isolated from activated sludge.</title>
        <authorList>
            <person name="Sheng M."/>
        </authorList>
    </citation>
    <scope>NUCLEOTIDE SEQUENCE [LARGE SCALE GENOMIC DNA]</scope>
    <source>
        <strain evidence="3 4">HX-2-15</strain>
    </source>
</reference>
<dbReference type="InterPro" id="IPR000326">
    <property type="entry name" value="PAP2/HPO"/>
</dbReference>
<organism evidence="3 4">
    <name type="scientific">Niastella caeni</name>
    <dbReference type="NCBI Taxonomy" id="2569763"/>
    <lineage>
        <taxon>Bacteria</taxon>
        <taxon>Pseudomonadati</taxon>
        <taxon>Bacteroidota</taxon>
        <taxon>Chitinophagia</taxon>
        <taxon>Chitinophagales</taxon>
        <taxon>Chitinophagaceae</taxon>
        <taxon>Niastella</taxon>
    </lineage>
</organism>
<keyword evidence="1" id="KW-0812">Transmembrane</keyword>
<protein>
    <submittedName>
        <fullName evidence="3">Phosphatase PAP2 family protein</fullName>
    </submittedName>
</protein>
<feature type="transmembrane region" description="Helical" evidence="1">
    <location>
        <begin position="165"/>
        <end position="184"/>
    </location>
</feature>
<feature type="domain" description="Phosphatidic acid phosphatase type 2/haloperoxidase" evidence="2">
    <location>
        <begin position="74"/>
        <end position="184"/>
    </location>
</feature>
<evidence type="ECO:0000259" key="2">
    <source>
        <dbReference type="SMART" id="SM00014"/>
    </source>
</evidence>
<dbReference type="InterPro" id="IPR036938">
    <property type="entry name" value="PAP2/HPO_sf"/>
</dbReference>
<dbReference type="PANTHER" id="PTHR14969:SF13">
    <property type="entry name" value="AT30094P"/>
    <property type="match status" value="1"/>
</dbReference>
<evidence type="ECO:0000313" key="3">
    <source>
        <dbReference type="EMBL" id="THU39776.1"/>
    </source>
</evidence>
<dbReference type="OrthoDB" id="9773582at2"/>
<keyword evidence="1" id="KW-0472">Membrane</keyword>
<evidence type="ECO:0000256" key="1">
    <source>
        <dbReference type="SAM" id="Phobius"/>
    </source>
</evidence>
<dbReference type="EMBL" id="STFF01000003">
    <property type="protein sequence ID" value="THU39776.1"/>
    <property type="molecule type" value="Genomic_DNA"/>
</dbReference>
<sequence length="201" mass="22004">MLLSAVCFCYFKPCSAQKLNFDQRILVNMMESRTEGTTKVMRGISDYTQEISFLIPATVTVVGLIDNNKMTLKKGLYLAESAAAATFITYGMKYSFKRSRPYMKINGLSAAGTGNSPSFPSGHTSVAFASATSLYLAYPKWYVAVPAFTYAAAVGYSRMYLGVHYPSDVLAGAVIGAGSAWLMYKANKWLFKKKPNTATSF</sequence>
<dbReference type="SMART" id="SM00014">
    <property type="entry name" value="acidPPc"/>
    <property type="match status" value="1"/>
</dbReference>
<dbReference type="Gene3D" id="1.20.144.10">
    <property type="entry name" value="Phosphatidic acid phosphatase type 2/haloperoxidase"/>
    <property type="match status" value="1"/>
</dbReference>
<dbReference type="CDD" id="cd03394">
    <property type="entry name" value="PAP2_like_5"/>
    <property type="match status" value="1"/>
</dbReference>
<proteinExistence type="predicted"/>
<dbReference type="SUPFAM" id="SSF48317">
    <property type="entry name" value="Acid phosphatase/Vanadium-dependent haloperoxidase"/>
    <property type="match status" value="1"/>
</dbReference>
<dbReference type="PANTHER" id="PTHR14969">
    <property type="entry name" value="SPHINGOSINE-1-PHOSPHATE PHOSPHOHYDROLASE"/>
    <property type="match status" value="1"/>
</dbReference>
<accession>A0A4V4H1A7</accession>
<comment type="caution">
    <text evidence="3">The sequence shown here is derived from an EMBL/GenBank/DDBJ whole genome shotgun (WGS) entry which is preliminary data.</text>
</comment>
<dbReference type="AlphaFoldDB" id="A0A4V4H1A7"/>
<name>A0A4V4H1A7_9BACT</name>
<keyword evidence="1" id="KW-1133">Transmembrane helix</keyword>
<evidence type="ECO:0000313" key="4">
    <source>
        <dbReference type="Proteomes" id="UP000306918"/>
    </source>
</evidence>
<dbReference type="Proteomes" id="UP000306918">
    <property type="component" value="Unassembled WGS sequence"/>
</dbReference>
<gene>
    <name evidence="3" type="ORF">FAM09_13180</name>
</gene>
<keyword evidence="4" id="KW-1185">Reference proteome</keyword>
<feature type="transmembrane region" description="Helical" evidence="1">
    <location>
        <begin position="76"/>
        <end position="96"/>
    </location>
</feature>